<feature type="non-terminal residue" evidence="1">
    <location>
        <position position="1"/>
    </location>
</feature>
<dbReference type="AlphaFoldDB" id="A0A0B7APK2"/>
<protein>
    <submittedName>
        <fullName evidence="1">Uncharacterized protein</fullName>
    </submittedName>
</protein>
<dbReference type="EMBL" id="HACG01035652">
    <property type="protein sequence ID" value="CEK82517.1"/>
    <property type="molecule type" value="Transcribed_RNA"/>
</dbReference>
<reference evidence="1" key="1">
    <citation type="submission" date="2014-12" db="EMBL/GenBank/DDBJ databases">
        <title>Insight into the proteome of Arion vulgaris.</title>
        <authorList>
            <person name="Aradska J."/>
            <person name="Bulat T."/>
            <person name="Smidak R."/>
            <person name="Sarate P."/>
            <person name="Gangsoo J."/>
            <person name="Sialana F."/>
            <person name="Bilban M."/>
            <person name="Lubec G."/>
        </authorList>
    </citation>
    <scope>NUCLEOTIDE SEQUENCE</scope>
    <source>
        <tissue evidence="1">Skin</tissue>
    </source>
</reference>
<gene>
    <name evidence="1" type="primary">ORF132012</name>
</gene>
<sequence>WCYSLLPLQAPASHSQDLLSPNVLSKSSTKNTVLRSFTILSLYKEDSGM</sequence>
<proteinExistence type="predicted"/>
<organism evidence="1">
    <name type="scientific">Arion vulgaris</name>
    <dbReference type="NCBI Taxonomy" id="1028688"/>
    <lineage>
        <taxon>Eukaryota</taxon>
        <taxon>Metazoa</taxon>
        <taxon>Spiralia</taxon>
        <taxon>Lophotrochozoa</taxon>
        <taxon>Mollusca</taxon>
        <taxon>Gastropoda</taxon>
        <taxon>Heterobranchia</taxon>
        <taxon>Euthyneura</taxon>
        <taxon>Panpulmonata</taxon>
        <taxon>Eupulmonata</taxon>
        <taxon>Stylommatophora</taxon>
        <taxon>Helicina</taxon>
        <taxon>Arionoidea</taxon>
        <taxon>Arionidae</taxon>
        <taxon>Arion</taxon>
    </lineage>
</organism>
<accession>A0A0B7APK2</accession>
<name>A0A0B7APK2_9EUPU</name>
<evidence type="ECO:0000313" key="1">
    <source>
        <dbReference type="EMBL" id="CEK82517.1"/>
    </source>
</evidence>